<reference evidence="2" key="1">
    <citation type="submission" date="2022-12" db="EMBL/GenBank/DDBJ databases">
        <title>Draft Genome Sequences of Bacillus licheniformis and Bacillus paralicheniformis strains isolated from Irish skim milk powders.</title>
        <authorList>
            <person name="Lourenco A."/>
            <person name="Li F."/>
            <person name="Geraldine D."/>
            <person name="Tobin J.T."/>
            <person name="Butler F."/>
            <person name="Jordan K."/>
            <person name="Obrien T."/>
        </authorList>
    </citation>
    <scope>NUCLEOTIDE SEQUENCE</scope>
    <source>
        <strain evidence="2">3370</strain>
    </source>
</reference>
<feature type="compositionally biased region" description="Basic and acidic residues" evidence="1">
    <location>
        <begin position="46"/>
        <end position="56"/>
    </location>
</feature>
<feature type="region of interest" description="Disordered" evidence="1">
    <location>
        <begin position="46"/>
        <end position="70"/>
    </location>
</feature>
<feature type="compositionally biased region" description="Basic residues" evidence="1">
    <location>
        <begin position="59"/>
        <end position="70"/>
    </location>
</feature>
<dbReference type="EMBL" id="JARAFO010000053">
    <property type="protein sequence ID" value="MDE1453539.1"/>
    <property type="molecule type" value="Genomic_DNA"/>
</dbReference>
<evidence type="ECO:0000313" key="2">
    <source>
        <dbReference type="EMBL" id="MDE1453539.1"/>
    </source>
</evidence>
<dbReference type="Proteomes" id="UP001216709">
    <property type="component" value="Unassembled WGS sequence"/>
</dbReference>
<evidence type="ECO:0000313" key="3">
    <source>
        <dbReference type="Proteomes" id="UP001216709"/>
    </source>
</evidence>
<sequence length="70" mass="7897">MAEFKSKYPELGFYVGDVFKSFKNGVFKTEEPDEIKVLSELADVTRIDKPTEEDAPKPAAKKQTRKSSAK</sequence>
<comment type="caution">
    <text evidence="2">The sequence shown here is derived from an EMBL/GenBank/DDBJ whole genome shotgun (WGS) entry which is preliminary data.</text>
</comment>
<organism evidence="2 3">
    <name type="scientific">Bacillus paralicheniformis</name>
    <dbReference type="NCBI Taxonomy" id="1648923"/>
    <lineage>
        <taxon>Bacteria</taxon>
        <taxon>Bacillati</taxon>
        <taxon>Bacillota</taxon>
        <taxon>Bacilli</taxon>
        <taxon>Bacillales</taxon>
        <taxon>Bacillaceae</taxon>
        <taxon>Bacillus</taxon>
    </lineage>
</organism>
<dbReference type="RefSeq" id="WP_124932296.1">
    <property type="nucleotide sequence ID" value="NZ_CP158380.1"/>
</dbReference>
<gene>
    <name evidence="2" type="ORF">PVN32_15305</name>
</gene>
<protein>
    <submittedName>
        <fullName evidence="2">Uncharacterized protein</fullName>
    </submittedName>
</protein>
<accession>A0AAW6KC81</accession>
<dbReference type="AlphaFoldDB" id="A0AAW6KC81"/>
<name>A0AAW6KC81_9BACI</name>
<proteinExistence type="predicted"/>
<evidence type="ECO:0000256" key="1">
    <source>
        <dbReference type="SAM" id="MobiDB-lite"/>
    </source>
</evidence>